<dbReference type="SUPFAM" id="SSF52047">
    <property type="entry name" value="RNI-like"/>
    <property type="match status" value="2"/>
</dbReference>
<evidence type="ECO:0000256" key="11">
    <source>
        <dbReference type="SAM" id="MobiDB-lite"/>
    </source>
</evidence>
<dbReference type="InterPro" id="IPR036047">
    <property type="entry name" value="F-box-like_dom_sf"/>
</dbReference>
<dbReference type="CDD" id="cd22092">
    <property type="entry name" value="F-box_FBXO13"/>
    <property type="match status" value="1"/>
</dbReference>
<name>A0A8I5NIS8_PAPAN</name>
<proteinExistence type="inferred from homology"/>
<comment type="subcellular location">
    <subcellularLocation>
        <location evidence="2">Cytoplasm</location>
    </subcellularLocation>
    <subcellularLocation>
        <location evidence="1">Nucleus</location>
    </subcellularLocation>
</comment>
<dbReference type="InterPro" id="IPR001611">
    <property type="entry name" value="Leu-rich_rpt"/>
</dbReference>
<dbReference type="GO" id="GO:0005654">
    <property type="term" value="C:nucleoplasm"/>
    <property type="evidence" value="ECO:0007669"/>
    <property type="project" value="Ensembl"/>
</dbReference>
<dbReference type="GO" id="GO:0031146">
    <property type="term" value="P:SCF-dependent proteasomal ubiquitin-dependent protein catabolic process"/>
    <property type="evidence" value="ECO:0007669"/>
    <property type="project" value="Ensembl"/>
</dbReference>
<dbReference type="GO" id="GO:0008589">
    <property type="term" value="P:regulation of smoothened signaling pathway"/>
    <property type="evidence" value="ECO:0007669"/>
    <property type="project" value="Ensembl"/>
</dbReference>
<keyword evidence="4" id="KW-0833">Ubl conjugation pathway</keyword>
<dbReference type="FunFam" id="3.80.10.10:FF:001658">
    <property type="entry name" value="LOC523504 protein"/>
    <property type="match status" value="1"/>
</dbReference>
<dbReference type="GeneTree" id="ENSGT00940000156973"/>
<dbReference type="Ensembl" id="ENSPANT00000073117.1">
    <property type="protein sequence ID" value="ENSPANP00000061259.1"/>
    <property type="gene ID" value="ENSPANG00000011933.3"/>
</dbReference>
<dbReference type="SMART" id="SM00256">
    <property type="entry name" value="FBOX"/>
    <property type="match status" value="2"/>
</dbReference>
<dbReference type="FunFam" id="3.80.10.10:FF:000358">
    <property type="entry name" value="F-box/LRR-repeat protein 17 isoform X1"/>
    <property type="match status" value="1"/>
</dbReference>
<reference evidence="13" key="2">
    <citation type="submission" date="2025-08" db="UniProtKB">
        <authorList>
            <consortium name="Ensembl"/>
        </authorList>
    </citation>
    <scope>IDENTIFICATION</scope>
</reference>
<gene>
    <name evidence="13" type="primary">FBXL17</name>
</gene>
<evidence type="ECO:0000256" key="3">
    <source>
        <dbReference type="ARBA" id="ARBA00022490"/>
    </source>
</evidence>
<feature type="domain" description="F-box" evidence="12">
    <location>
        <begin position="320"/>
        <end position="367"/>
    </location>
</feature>
<evidence type="ECO:0000313" key="13">
    <source>
        <dbReference type="Ensembl" id="ENSPANP00000061259.1"/>
    </source>
</evidence>
<dbReference type="InterPro" id="IPR001810">
    <property type="entry name" value="F-box_dom"/>
</dbReference>
<dbReference type="InterPro" id="IPR057207">
    <property type="entry name" value="FBXL15_LRR"/>
</dbReference>
<accession>A0A8I5NIS8</accession>
<organism evidence="13 14">
    <name type="scientific">Papio anubis</name>
    <name type="common">Olive baboon</name>
    <dbReference type="NCBI Taxonomy" id="9555"/>
    <lineage>
        <taxon>Eukaryota</taxon>
        <taxon>Metazoa</taxon>
        <taxon>Chordata</taxon>
        <taxon>Craniata</taxon>
        <taxon>Vertebrata</taxon>
        <taxon>Euteleostomi</taxon>
        <taxon>Mammalia</taxon>
        <taxon>Eutheria</taxon>
        <taxon>Euarchontoglires</taxon>
        <taxon>Primates</taxon>
        <taxon>Haplorrhini</taxon>
        <taxon>Catarrhini</taxon>
        <taxon>Cercopithecidae</taxon>
        <taxon>Cercopithecinae</taxon>
        <taxon>Papio</taxon>
    </lineage>
</organism>
<sequence>MGHLLSKEPRNRPSQKRPRCCSWCRRRRPLLRLPRRTPAKVPPQPAAPRSRDCFFRGPCMLCFIVHSPGAPAPAGPEEEPPLSPPPPPRDGAYAAASSSQHLARRYAALAAEDCAAAARRFLLSSAAAAAAAAASASSPASCCKELGLAAAAAWEQQGRSLFLASLGPVRFLGPPAAVQLFRGPTPQPAEPLTPPEMVCKRKGAGVPACTPCKQPRCGGGGCGGGGGGGGGGGPAGGGASPPRPPDAGCCQGPEQHPQPLCPPPSSPTSEGAPTEAGGDAVRAGGTAPSSAQQQHECGDADCREPPENPCDCHREPSPETPDINQLPPSILLKIFSNLSLDERCLSASLVCKYWRDLCLDFQFWKQLDLSSRQQVTDELLEKIASRSQNIIEINISDCRSMSDTGVCVLAFKCPGLLRYTAYRCKQLSDTSIIAVASHCPLLQKVHVGNQDKLTDEGLKQLGSKCRELKDIHFGQCYKISDEGMIVIAKGCLKLQRIYMQENKLIFSNLSLDERCLSASLVCKYWRDLCLDFQFWKQLDLSSRQQVTDELLEKIASRSQNIIEINISDCRSMSDTGVCVLAFKCPGLLRYTAYRCKQLSDTSIIAVASHCPLLQKVHVGNQDKLTDEGLKQLGSKCRELKDIHFGQCYKISDEGMIVIAKGCLKLQRIYMQENKLVTDQSVKAFAEHCPELQYVGFMGCSVTSKGVIHLTKDNSRAITISKKKNNVGGLICPNFKTYYRALRIKTVRYCSVCELRNLSSLDLRHITELDNETVMEIVKRCKNLSSLNLCLNWIINDRCVEVIAKEGQNLKELYLVSCKITDYALIAIGRYSMTIETVDVGWCKEITDQGATLIAQSSKSLRYLGLMRCDKVNEVTVEQLVQQYPHITFSTVLQDCKRTLERAYQMGWTPNMSAASS</sequence>
<evidence type="ECO:0000256" key="7">
    <source>
        <dbReference type="ARBA" id="ARBA00064975"/>
    </source>
</evidence>
<feature type="region of interest" description="Disordered" evidence="11">
    <location>
        <begin position="229"/>
        <end position="302"/>
    </location>
</feature>
<feature type="compositionally biased region" description="Basic and acidic residues" evidence="11">
    <location>
        <begin position="1"/>
        <end position="11"/>
    </location>
</feature>
<comment type="similarity">
    <text evidence="6">Belongs to the FBXL17 family.</text>
</comment>
<reference evidence="13 14" key="1">
    <citation type="submission" date="2012-03" db="EMBL/GenBank/DDBJ databases">
        <title>Whole Genome Assembly of Papio anubis.</title>
        <authorList>
            <person name="Liu Y.L."/>
            <person name="Abraham K.A."/>
            <person name="Akbar H.A."/>
            <person name="Ali S.A."/>
            <person name="Anosike U.A."/>
            <person name="Aqrawi P.A."/>
            <person name="Arias F.A."/>
            <person name="Attaway T.A."/>
            <person name="Awwad R.A."/>
            <person name="Babu C.B."/>
            <person name="Bandaranaike D.B."/>
            <person name="Battles P.B."/>
            <person name="Bell A.B."/>
            <person name="Beltran B.B."/>
            <person name="Berhane-Mersha D.B."/>
            <person name="Bess C.B."/>
            <person name="Bickham C.B."/>
            <person name="Bolden T.B."/>
            <person name="Carter K.C."/>
            <person name="Chau D.C."/>
            <person name="Chavez A.C."/>
            <person name="Clerc-Blankenburg K.C."/>
            <person name="Coyle M.C."/>
            <person name="Dao M.D."/>
            <person name="Davila M.L.D."/>
            <person name="Davy-Carroll L.D."/>
            <person name="Denson S.D."/>
            <person name="Dinh H.D."/>
            <person name="Fernandez S.F."/>
            <person name="Fernando P.F."/>
            <person name="Forbes L.F."/>
            <person name="Francis C.F."/>
            <person name="Francisco L.F."/>
            <person name="Fu Q.F."/>
            <person name="Garcia-Iii R.G."/>
            <person name="Garrett T.G."/>
            <person name="Gross S.G."/>
            <person name="Gubbala S.G."/>
            <person name="Hirani K.H."/>
            <person name="Hogues M.H."/>
            <person name="Hollins B.H."/>
            <person name="Jackson L.J."/>
            <person name="Javaid M.J."/>
            <person name="Jhangiani S.J."/>
            <person name="Johnson A.J."/>
            <person name="Johnson B.J."/>
            <person name="Jones J.J."/>
            <person name="Joshi V.J."/>
            <person name="Kalu J.K."/>
            <person name="Khan N.K."/>
            <person name="Korchina V.K."/>
            <person name="Kovar C.K."/>
            <person name="Lago L.L."/>
            <person name="Lara F.L."/>
            <person name="Le T.-K.L."/>
            <person name="Lee S.L."/>
            <person name="Legall-Iii F.L."/>
            <person name="Lemon S.L."/>
            <person name="Liu J.L."/>
            <person name="Liu Y.-S.L."/>
            <person name="Liyanage D.L."/>
            <person name="Lopez J.L."/>
            <person name="Lorensuhewa L.L."/>
            <person name="Mata R.M."/>
            <person name="Mathew T.M."/>
            <person name="Mercado C.M."/>
            <person name="Mercado I.M."/>
            <person name="Morales K.M."/>
            <person name="Morgan M.M."/>
            <person name="Munidasa M.M."/>
            <person name="Ngo D.N."/>
            <person name="Nguyen L.N."/>
            <person name="Nguyen T.N."/>
            <person name="Nguyen N.N."/>
            <person name="Obregon M.O."/>
            <person name="Okwuonu G.O."/>
            <person name="Ongeri F.O."/>
            <person name="Onwere C.O."/>
            <person name="Osifeso I.O."/>
            <person name="Parra A.P."/>
            <person name="Patil S.P."/>
            <person name="Perez A.P."/>
            <person name="Perez Y.P."/>
            <person name="Pham C.P."/>
            <person name="Pu L.-L.P."/>
            <person name="Puazo M.P."/>
            <person name="Quiroz J.Q."/>
            <person name="Rouhana J.R."/>
            <person name="Ruiz M.R."/>
            <person name="Ruiz S.-J.R."/>
            <person name="Saada N.S."/>
            <person name="Santibanez J.S."/>
            <person name="Scheel M.S."/>
            <person name="Schneider B.S."/>
            <person name="Simmons D.S."/>
            <person name="Sisson I.S."/>
            <person name="Tang L.-Y.T."/>
            <person name="Thornton R.T."/>
            <person name="Tisius J.T."/>
            <person name="Toledanes G.T."/>
            <person name="Trejos Z.T."/>
            <person name="Usmani K.U."/>
            <person name="Varghese R.V."/>
            <person name="Vattathil S.V."/>
            <person name="Vee V.V."/>
            <person name="Walker D.W."/>
            <person name="Weissenberger G.W."/>
            <person name="White C.W."/>
            <person name="Williams A.W."/>
            <person name="Woodworth J.W."/>
            <person name="Wright R.W."/>
            <person name="Zhu Y.Z."/>
            <person name="Han Y.H."/>
            <person name="Newsham I.N."/>
            <person name="Nazareth L.N."/>
            <person name="Worley K.W."/>
            <person name="Muzny D.M."/>
            <person name="Rogers J.R."/>
            <person name="Gibbs R.G."/>
        </authorList>
    </citation>
    <scope>NUCLEOTIDE SEQUENCE [LARGE SCALE GENOMIC DNA]</scope>
</reference>
<dbReference type="Gene3D" id="3.80.10.10">
    <property type="entry name" value="Ribonuclease Inhibitor"/>
    <property type="match status" value="3"/>
</dbReference>
<dbReference type="GO" id="GO:0005737">
    <property type="term" value="C:cytoplasm"/>
    <property type="evidence" value="ECO:0007669"/>
    <property type="project" value="UniProtKB-SubCell"/>
</dbReference>
<dbReference type="GO" id="GO:0006515">
    <property type="term" value="P:protein quality control for misfolded or incompletely synthesized proteins"/>
    <property type="evidence" value="ECO:0007669"/>
    <property type="project" value="Ensembl"/>
</dbReference>
<feature type="region of interest" description="Disordered" evidence="11">
    <location>
        <begin position="72"/>
        <end position="96"/>
    </location>
</feature>
<dbReference type="Proteomes" id="UP000028761">
    <property type="component" value="Chromosome 5"/>
</dbReference>
<dbReference type="SUPFAM" id="SSF81383">
    <property type="entry name" value="F-box domain"/>
    <property type="match status" value="1"/>
</dbReference>
<dbReference type="InterPro" id="IPR006553">
    <property type="entry name" value="Leu-rich_rpt_Cys-con_subtyp"/>
</dbReference>
<dbReference type="PROSITE" id="PS50181">
    <property type="entry name" value="FBOX"/>
    <property type="match status" value="1"/>
</dbReference>
<keyword evidence="5" id="KW-0539">Nucleus</keyword>
<dbReference type="Pfam" id="PF13516">
    <property type="entry name" value="LRR_6"/>
    <property type="match status" value="1"/>
</dbReference>
<dbReference type="GO" id="GO:0000209">
    <property type="term" value="P:protein polyubiquitination"/>
    <property type="evidence" value="ECO:0007669"/>
    <property type="project" value="Ensembl"/>
</dbReference>
<evidence type="ECO:0000256" key="10">
    <source>
        <dbReference type="ARBA" id="ARBA00080415"/>
    </source>
</evidence>
<dbReference type="FunFam" id="1.20.1280.50:FF:000038">
    <property type="entry name" value="F-box/LRR-repeat protein 17 isoform X3"/>
    <property type="match status" value="1"/>
</dbReference>
<comment type="subunit">
    <text evidence="7">Part of the SCF (SKP1-CUL1-F-box) E3 ubiquitin-protein ligase complex SCF(FBXL17) composed of CUL1, SKP1, RBX1 and FBXL17. Interacts with BTB domain-containing proteins such as KLHL12, BCL6 and BACH1; specifically recognizes and binds a conserved degron of non-consecutive residues present at the interface of BTB dimers of aberrant composition. Interacts with SUFU. Interacts with PRMT1.</text>
</comment>
<evidence type="ECO:0000256" key="4">
    <source>
        <dbReference type="ARBA" id="ARBA00022786"/>
    </source>
</evidence>
<dbReference type="GO" id="GO:0019005">
    <property type="term" value="C:SCF ubiquitin ligase complex"/>
    <property type="evidence" value="ECO:0007669"/>
    <property type="project" value="Ensembl"/>
</dbReference>
<evidence type="ECO:0000256" key="8">
    <source>
        <dbReference type="ARBA" id="ARBA00073995"/>
    </source>
</evidence>
<evidence type="ECO:0000256" key="9">
    <source>
        <dbReference type="ARBA" id="ARBA00075035"/>
    </source>
</evidence>
<evidence type="ECO:0000259" key="12">
    <source>
        <dbReference type="PROSITE" id="PS50181"/>
    </source>
</evidence>
<dbReference type="FunFam" id="3.80.10.10:FF:000161">
    <property type="entry name" value="F-box/LRR-repeat protein 17 isoform X1"/>
    <property type="match status" value="1"/>
</dbReference>
<dbReference type="Gene3D" id="1.20.1280.50">
    <property type="match status" value="1"/>
</dbReference>
<dbReference type="Pfam" id="PF25372">
    <property type="entry name" value="DUF7885"/>
    <property type="match status" value="1"/>
</dbReference>
<evidence type="ECO:0000256" key="5">
    <source>
        <dbReference type="ARBA" id="ARBA00023242"/>
    </source>
</evidence>
<feature type="region of interest" description="Disordered" evidence="11">
    <location>
        <begin position="1"/>
        <end position="20"/>
    </location>
</feature>
<keyword evidence="14" id="KW-1185">Reference proteome</keyword>
<evidence type="ECO:0000256" key="2">
    <source>
        <dbReference type="ARBA" id="ARBA00004496"/>
    </source>
</evidence>
<protein>
    <recommendedName>
        <fullName evidence="8">F-box/LRR-repeat protein 17</fullName>
    </recommendedName>
    <alternativeName>
        <fullName evidence="10">F-box and leucine-rich repeat protein 17</fullName>
    </alternativeName>
    <alternativeName>
        <fullName evidence="9">F-box only protein 13</fullName>
    </alternativeName>
</protein>
<dbReference type="InterPro" id="IPR032675">
    <property type="entry name" value="LRR_dom_sf"/>
</dbReference>
<keyword evidence="3" id="KW-0963">Cytoplasm</keyword>
<dbReference type="SMART" id="SM00367">
    <property type="entry name" value="LRR_CC"/>
    <property type="match status" value="16"/>
</dbReference>
<evidence type="ECO:0000313" key="14">
    <source>
        <dbReference type="Proteomes" id="UP000028761"/>
    </source>
</evidence>
<feature type="compositionally biased region" description="Gly residues" evidence="11">
    <location>
        <begin position="229"/>
        <end position="239"/>
    </location>
</feature>
<evidence type="ECO:0000256" key="1">
    <source>
        <dbReference type="ARBA" id="ARBA00004123"/>
    </source>
</evidence>
<evidence type="ECO:0000256" key="6">
    <source>
        <dbReference type="ARBA" id="ARBA00060818"/>
    </source>
</evidence>
<dbReference type="InterPro" id="IPR050648">
    <property type="entry name" value="F-box_LRR-repeat"/>
</dbReference>
<dbReference type="Pfam" id="PF12937">
    <property type="entry name" value="F-box-like"/>
    <property type="match status" value="2"/>
</dbReference>
<dbReference type="PANTHER" id="PTHR13382">
    <property type="entry name" value="MITOCHONDRIAL ATP SYNTHASE COUPLING FACTOR B"/>
    <property type="match status" value="1"/>
</dbReference>
<reference evidence="13" key="3">
    <citation type="submission" date="2025-09" db="UniProtKB">
        <authorList>
            <consortium name="Ensembl"/>
        </authorList>
    </citation>
    <scope>IDENTIFICATION</scope>
</reference>
<dbReference type="AlphaFoldDB" id="A0A8I5NIS8"/>
<dbReference type="PANTHER" id="PTHR13382:SF72">
    <property type="entry name" value="F-BOX AND LEUCINE-RICH REPEAT PROTEIN 17"/>
    <property type="match status" value="1"/>
</dbReference>